<dbReference type="HOGENOM" id="CLU_284622_0_0_1"/>
<dbReference type="Proteomes" id="UP000009168">
    <property type="component" value="Unassembled WGS sequence"/>
</dbReference>
<sequence>MNNLSYQIFIYKQNKSESVAIDLQKADFLALQKTLGSFFRNKKDLFEVEVKLGYGSGQLVNKSNLLEKFYDKIRDNLKSSMNHVQNYFGLEMIQVFTFQNFDCLLNVDDILFQLIKDMQYLKELIVGSRKELSCLIFSQLIDAINFKRQSLEKLGLLFGVKEDQNDITINRKLDYIKHLFLSELTSAIQLNAFKLAQRIEEVKILTSVDSRLQIETIVDQLLITNSSLQKLYLDIDQNRYYLQSKNSLISIEKLQNLRTLYLKALSLKNEILDIQKLKKLEKLSLIFSDAIDYLSSHSNLNQLVELELDVRACDVSLLKVNNLKNLRTLHLNFKQNLKKETNNMISCLQKFSQIAHQLDELSLDFSESSYFWQNTMNTQLIESIGFVFEKCNEETTINLNNQKCLFNTEKRFELAHQMMKIKNYKKFSLNGVCIYDELCLDNEISSSTLGCKFHYFLSIFSQCQELRNKIVNFDQKYLQDNKSILENKNSFFSNFKNFSLSSFPLYETKQLSEMFINILPQEVVFINLPKHFYMIYLIKNSKKFKHIQTIQSEEIQIDRFLETIQPKQIKEAFTQNLNLKFTKMYSNYSENKKSYQDLFELKGYVIEIKLICSFNKKDLVELFEFMKNNNNNIIYLNLKTKYEYHLPIEYKATQHIIENYTNLITSYCTDTLIQVLTISTFNNYLIEHIYLHPKLLYLDLYF</sequence>
<dbReference type="InParanoid" id="Q22CB6"/>
<dbReference type="GeneID" id="7836354"/>
<reference evidence="2" key="1">
    <citation type="journal article" date="2006" name="PLoS Biol.">
        <title>Macronuclear genome sequence of the ciliate Tetrahymena thermophila, a model eukaryote.</title>
        <authorList>
            <person name="Eisen J.A."/>
            <person name="Coyne R.S."/>
            <person name="Wu M."/>
            <person name="Wu D."/>
            <person name="Thiagarajan M."/>
            <person name="Wortman J.R."/>
            <person name="Badger J.H."/>
            <person name="Ren Q."/>
            <person name="Amedeo P."/>
            <person name="Jones K.M."/>
            <person name="Tallon L.J."/>
            <person name="Delcher A.L."/>
            <person name="Salzberg S.L."/>
            <person name="Silva J.C."/>
            <person name="Haas B.J."/>
            <person name="Majoros W.H."/>
            <person name="Farzad M."/>
            <person name="Carlton J.M."/>
            <person name="Smith R.K. Jr."/>
            <person name="Garg J."/>
            <person name="Pearlman R.E."/>
            <person name="Karrer K.M."/>
            <person name="Sun L."/>
            <person name="Manning G."/>
            <person name="Elde N.C."/>
            <person name="Turkewitz A.P."/>
            <person name="Asai D.J."/>
            <person name="Wilkes D.E."/>
            <person name="Wang Y."/>
            <person name="Cai H."/>
            <person name="Collins K."/>
            <person name="Stewart B.A."/>
            <person name="Lee S.R."/>
            <person name="Wilamowska K."/>
            <person name="Weinberg Z."/>
            <person name="Ruzzo W.L."/>
            <person name="Wloga D."/>
            <person name="Gaertig J."/>
            <person name="Frankel J."/>
            <person name="Tsao C.-C."/>
            <person name="Gorovsky M.A."/>
            <person name="Keeling P.J."/>
            <person name="Waller R.F."/>
            <person name="Patron N.J."/>
            <person name="Cherry J.M."/>
            <person name="Stover N.A."/>
            <person name="Krieger C.J."/>
            <person name="del Toro C."/>
            <person name="Ryder H.F."/>
            <person name="Williamson S.C."/>
            <person name="Barbeau R.A."/>
            <person name="Hamilton E.P."/>
            <person name="Orias E."/>
        </authorList>
    </citation>
    <scope>NUCLEOTIDE SEQUENCE [LARGE SCALE GENOMIC DNA]</scope>
    <source>
        <strain evidence="2">SB210</strain>
    </source>
</reference>
<gene>
    <name evidence="1" type="ORF">TTHERM_01054350</name>
</gene>
<evidence type="ECO:0000313" key="2">
    <source>
        <dbReference type="Proteomes" id="UP000009168"/>
    </source>
</evidence>
<organism evidence="1 2">
    <name type="scientific">Tetrahymena thermophila (strain SB210)</name>
    <dbReference type="NCBI Taxonomy" id="312017"/>
    <lineage>
        <taxon>Eukaryota</taxon>
        <taxon>Sar</taxon>
        <taxon>Alveolata</taxon>
        <taxon>Ciliophora</taxon>
        <taxon>Intramacronucleata</taxon>
        <taxon>Oligohymenophorea</taxon>
        <taxon>Hymenostomatida</taxon>
        <taxon>Tetrahymenina</taxon>
        <taxon>Tetrahymenidae</taxon>
        <taxon>Tetrahymena</taxon>
    </lineage>
</organism>
<proteinExistence type="predicted"/>
<evidence type="ECO:0000313" key="1">
    <source>
        <dbReference type="EMBL" id="EAR82950.2"/>
    </source>
</evidence>
<name>Q22CB6_TETTS</name>
<accession>Q22CB6</accession>
<protein>
    <submittedName>
        <fullName evidence="1">Uncharacterized protein</fullName>
    </submittedName>
</protein>
<dbReference type="AlphaFoldDB" id="Q22CB6"/>
<dbReference type="RefSeq" id="XP_001030613.2">
    <property type="nucleotide sequence ID" value="XM_001030613.2"/>
</dbReference>
<dbReference type="KEGG" id="tet:TTHERM_01054350"/>
<dbReference type="EMBL" id="GG662589">
    <property type="protein sequence ID" value="EAR82950.2"/>
    <property type="molecule type" value="Genomic_DNA"/>
</dbReference>
<keyword evidence="2" id="KW-1185">Reference proteome</keyword>